<feature type="domain" description="ABM" evidence="1">
    <location>
        <begin position="7"/>
        <end position="98"/>
    </location>
</feature>
<dbReference type="InterPro" id="IPR007138">
    <property type="entry name" value="ABM_dom"/>
</dbReference>
<comment type="caution">
    <text evidence="2">The sequence shown here is derived from an EMBL/GenBank/DDBJ whole genome shotgun (WGS) entry which is preliminary data.</text>
</comment>
<dbReference type="EMBL" id="JAUSZS010000008">
    <property type="protein sequence ID" value="MDQ0937265.1"/>
    <property type="molecule type" value="Genomic_DNA"/>
</dbReference>
<protein>
    <submittedName>
        <fullName evidence="2">Heme-degrading monooxygenase HmoA</fullName>
    </submittedName>
</protein>
<dbReference type="Proteomes" id="UP001223072">
    <property type="component" value="Unassembled WGS sequence"/>
</dbReference>
<keyword evidence="2" id="KW-0503">Monooxygenase</keyword>
<organism evidence="2 3">
    <name type="scientific">Streptomyces turgidiscabies</name>
    <dbReference type="NCBI Taxonomy" id="85558"/>
    <lineage>
        <taxon>Bacteria</taxon>
        <taxon>Bacillati</taxon>
        <taxon>Actinomycetota</taxon>
        <taxon>Actinomycetes</taxon>
        <taxon>Kitasatosporales</taxon>
        <taxon>Streptomycetaceae</taxon>
        <taxon>Streptomyces</taxon>
    </lineage>
</organism>
<keyword evidence="3" id="KW-1185">Reference proteome</keyword>
<evidence type="ECO:0000313" key="3">
    <source>
        <dbReference type="Proteomes" id="UP001223072"/>
    </source>
</evidence>
<dbReference type="InterPro" id="IPR011008">
    <property type="entry name" value="Dimeric_a/b-barrel"/>
</dbReference>
<evidence type="ECO:0000313" key="2">
    <source>
        <dbReference type="EMBL" id="MDQ0937265.1"/>
    </source>
</evidence>
<proteinExistence type="predicted"/>
<sequence length="120" mass="13508">MPDSLPFRVMLRMEIAPGQGAEFEKVWQEVGRGIAAQPGNLWQSLARSADEEDVYHVVTDWVDAPSFHRFEHSEEHVENRRRLAPYRRGGEMRLSQTVCLLRGAAQGVADLPGSEHGVRA</sequence>
<dbReference type="Gene3D" id="3.30.70.100">
    <property type="match status" value="1"/>
</dbReference>
<gene>
    <name evidence="2" type="ORF">QFZ49_007240</name>
</gene>
<dbReference type="GO" id="GO:0004497">
    <property type="term" value="F:monooxygenase activity"/>
    <property type="evidence" value="ECO:0007669"/>
    <property type="project" value="UniProtKB-KW"/>
</dbReference>
<accession>A0ABU0RZ90</accession>
<dbReference type="PROSITE" id="PS51725">
    <property type="entry name" value="ABM"/>
    <property type="match status" value="1"/>
</dbReference>
<dbReference type="SUPFAM" id="SSF54909">
    <property type="entry name" value="Dimeric alpha+beta barrel"/>
    <property type="match status" value="1"/>
</dbReference>
<dbReference type="RefSeq" id="WP_307630538.1">
    <property type="nucleotide sequence ID" value="NZ_JAUSZS010000008.1"/>
</dbReference>
<name>A0ABU0RZ90_9ACTN</name>
<evidence type="ECO:0000259" key="1">
    <source>
        <dbReference type="PROSITE" id="PS51725"/>
    </source>
</evidence>
<dbReference type="Pfam" id="PF03992">
    <property type="entry name" value="ABM"/>
    <property type="match status" value="1"/>
</dbReference>
<reference evidence="2 3" key="1">
    <citation type="submission" date="2023-07" db="EMBL/GenBank/DDBJ databases">
        <title>Comparative genomics of wheat-associated soil bacteria to identify genetic determinants of phenazine resistance.</title>
        <authorList>
            <person name="Mouncey N."/>
        </authorList>
    </citation>
    <scope>NUCLEOTIDE SEQUENCE [LARGE SCALE GENOMIC DNA]</scope>
    <source>
        <strain evidence="2 3">W2I16</strain>
    </source>
</reference>
<keyword evidence="2" id="KW-0560">Oxidoreductase</keyword>